<dbReference type="EMBL" id="CAADHB010000228">
    <property type="protein sequence ID" value="VFK81122.1"/>
    <property type="molecule type" value="Genomic_DNA"/>
</dbReference>
<gene>
    <name evidence="3" type="ORF">BECKSD772D_GA0070982_12283</name>
    <name evidence="2" type="ORF">BECKSD772E_GA0070983_12094</name>
    <name evidence="1" type="ORF">BECKSD772F_GA0070984_12064</name>
</gene>
<reference evidence="1" key="1">
    <citation type="submission" date="2019-02" db="EMBL/GenBank/DDBJ databases">
        <authorList>
            <person name="Gruber-Vodicka R. H."/>
            <person name="Seah K. B. B."/>
        </authorList>
    </citation>
    <scope>NUCLEOTIDE SEQUENCE</scope>
    <source>
        <strain evidence="3">BECK_S127</strain>
        <strain evidence="2">BECK_S1320</strain>
        <strain evidence="1">BECK_S1321</strain>
    </source>
</reference>
<organism evidence="1">
    <name type="scientific">Candidatus Kentrum sp. SD</name>
    <dbReference type="NCBI Taxonomy" id="2126332"/>
    <lineage>
        <taxon>Bacteria</taxon>
        <taxon>Pseudomonadati</taxon>
        <taxon>Pseudomonadota</taxon>
        <taxon>Gammaproteobacteria</taxon>
        <taxon>Candidatus Kentrum</taxon>
    </lineage>
</organism>
<protein>
    <submittedName>
        <fullName evidence="1">Uncharacterized protein</fullName>
    </submittedName>
</protein>
<dbReference type="AlphaFoldDB" id="A0A450YU22"/>
<dbReference type="EMBL" id="CAADFR010000206">
    <property type="protein sequence ID" value="VFK45057.1"/>
    <property type="molecule type" value="Genomic_DNA"/>
</dbReference>
<sequence length="51" mass="6232">METYLNQTVESLEAELAEKKCELFPRQYHELTPIWEEIYRCKLELEKSKLK</sequence>
<name>A0A450YU22_9GAMM</name>
<evidence type="ECO:0000313" key="2">
    <source>
        <dbReference type="EMBL" id="VFK49651.1"/>
    </source>
</evidence>
<evidence type="ECO:0000313" key="3">
    <source>
        <dbReference type="EMBL" id="VFK81122.1"/>
    </source>
</evidence>
<proteinExistence type="predicted"/>
<accession>A0A450YU22</accession>
<evidence type="ECO:0000313" key="1">
    <source>
        <dbReference type="EMBL" id="VFK45057.1"/>
    </source>
</evidence>
<dbReference type="EMBL" id="CAADFU010000209">
    <property type="protein sequence ID" value="VFK49651.1"/>
    <property type="molecule type" value="Genomic_DNA"/>
</dbReference>